<accession>A0A2A9F6P0</accession>
<gene>
    <name evidence="1" type="ORF">ATK36_1405</name>
</gene>
<dbReference type="InterPro" id="IPR053717">
    <property type="entry name" value="MerB_lyase_sf"/>
</dbReference>
<reference evidence="1 2" key="1">
    <citation type="submission" date="2017-10" db="EMBL/GenBank/DDBJ databases">
        <title>Sequencing the genomes of 1000 actinobacteria strains.</title>
        <authorList>
            <person name="Klenk H.-P."/>
        </authorList>
    </citation>
    <scope>NUCLEOTIDE SEQUENCE [LARGE SCALE GENOMIC DNA]</scope>
    <source>
        <strain evidence="1 2">DSM 46092</strain>
    </source>
</reference>
<dbReference type="Proteomes" id="UP000243542">
    <property type="component" value="Unassembled WGS sequence"/>
</dbReference>
<keyword evidence="1" id="KW-0456">Lyase</keyword>
<dbReference type="Gene3D" id="3.30.450.410">
    <property type="match status" value="1"/>
</dbReference>
<protein>
    <submittedName>
        <fullName evidence="1">Alkylmercury lyase-like protein</fullName>
    </submittedName>
</protein>
<evidence type="ECO:0000313" key="1">
    <source>
        <dbReference type="EMBL" id="PFG46431.1"/>
    </source>
</evidence>
<comment type="caution">
    <text evidence="1">The sequence shown here is derived from an EMBL/GenBank/DDBJ whole genome shotgun (WGS) entry which is preliminary data.</text>
</comment>
<dbReference type="InterPro" id="IPR004927">
    <property type="entry name" value="MerB"/>
</dbReference>
<sequence>MSSEDDLAWDEDVRLAVYQAFATRGAPPTAAELADAAHGSLAVAKQALHRMADPHWLWLDEREHVALAAPFAAVPLGFAVMGEHTLWWGGCAWDSFAIPHVVPGEPEVLVATRCPGCGEPSALVVRRDRPPPDGPQVACFPDSPARLAGQRASQRLYCDESCVDSSGELLGLPALWHLAKDWYTGCLDPGYRPRGPEAAAGYFASAGLTGAFWSA</sequence>
<evidence type="ECO:0000313" key="2">
    <source>
        <dbReference type="Proteomes" id="UP000243542"/>
    </source>
</evidence>
<dbReference type="GO" id="GO:0018836">
    <property type="term" value="F:alkylmercury lyase activity"/>
    <property type="evidence" value="ECO:0007669"/>
    <property type="project" value="InterPro"/>
</dbReference>
<dbReference type="AlphaFoldDB" id="A0A2A9F6P0"/>
<dbReference type="EMBL" id="PDJK01000002">
    <property type="protein sequence ID" value="PFG46431.1"/>
    <property type="molecule type" value="Genomic_DNA"/>
</dbReference>
<dbReference type="RefSeq" id="WP_098510501.1">
    <property type="nucleotide sequence ID" value="NZ_JBIAKZ010000008.1"/>
</dbReference>
<proteinExistence type="predicted"/>
<organism evidence="1 2">
    <name type="scientific">Amycolatopsis sulphurea</name>
    <dbReference type="NCBI Taxonomy" id="76022"/>
    <lineage>
        <taxon>Bacteria</taxon>
        <taxon>Bacillati</taxon>
        <taxon>Actinomycetota</taxon>
        <taxon>Actinomycetes</taxon>
        <taxon>Pseudonocardiales</taxon>
        <taxon>Pseudonocardiaceae</taxon>
        <taxon>Amycolatopsis</taxon>
    </lineage>
</organism>
<dbReference type="SUPFAM" id="SSF160387">
    <property type="entry name" value="NosL/MerB-like"/>
    <property type="match status" value="1"/>
</dbReference>
<name>A0A2A9F6P0_9PSEU</name>
<keyword evidence="2" id="KW-1185">Reference proteome</keyword>
<dbReference type="Pfam" id="PF03243">
    <property type="entry name" value="MerB"/>
    <property type="match status" value="1"/>
</dbReference>